<dbReference type="EMBL" id="JAARWN010000014">
    <property type="protein sequence ID" value="MBC1937158.1"/>
    <property type="molecule type" value="Genomic_DNA"/>
</dbReference>
<sequence length="62" mass="7416">MTEIHFYRRGSQFYYFLHKLELQEELINMYEYVGVITVNELGGALSKILALRESLNKFKLKE</sequence>
<evidence type="ECO:0000313" key="1">
    <source>
        <dbReference type="EMBL" id="MBC1937158.1"/>
    </source>
</evidence>
<name>A0A7X0Y5J8_9LIST</name>
<evidence type="ECO:0000313" key="2">
    <source>
        <dbReference type="Proteomes" id="UP000535908"/>
    </source>
</evidence>
<dbReference type="AlphaFoldDB" id="A0A7X0Y5J8"/>
<gene>
    <name evidence="1" type="ORF">HCA69_12325</name>
</gene>
<dbReference type="Proteomes" id="UP000535908">
    <property type="component" value="Unassembled WGS sequence"/>
</dbReference>
<proteinExistence type="predicted"/>
<organism evidence="1 2">
    <name type="scientific">Listeria grandensis</name>
    <dbReference type="NCBI Taxonomy" id="1494963"/>
    <lineage>
        <taxon>Bacteria</taxon>
        <taxon>Bacillati</taxon>
        <taxon>Bacillota</taxon>
        <taxon>Bacilli</taxon>
        <taxon>Bacillales</taxon>
        <taxon>Listeriaceae</taxon>
        <taxon>Listeria</taxon>
    </lineage>
</organism>
<protein>
    <submittedName>
        <fullName evidence="1">Uncharacterized protein</fullName>
    </submittedName>
</protein>
<dbReference type="RefSeq" id="WP_185526692.1">
    <property type="nucleotide sequence ID" value="NZ_JAARWN010000014.1"/>
</dbReference>
<reference evidence="1 2" key="1">
    <citation type="submission" date="2020-03" db="EMBL/GenBank/DDBJ databases">
        <title>Soil Listeria distribution.</title>
        <authorList>
            <person name="Liao J."/>
            <person name="Wiedmann M."/>
        </authorList>
    </citation>
    <scope>NUCLEOTIDE SEQUENCE [LARGE SCALE GENOMIC DNA]</scope>
    <source>
        <strain evidence="1 2">FSL L7-0741</strain>
    </source>
</reference>
<accession>A0A7X0Y5J8</accession>
<comment type="caution">
    <text evidence="1">The sequence shown here is derived from an EMBL/GenBank/DDBJ whole genome shotgun (WGS) entry which is preliminary data.</text>
</comment>